<dbReference type="PRINTS" id="PR00080">
    <property type="entry name" value="SDRFAMILY"/>
</dbReference>
<dbReference type="GeneID" id="27333379"/>
<evidence type="ECO:0000256" key="1">
    <source>
        <dbReference type="ARBA" id="ARBA00006484"/>
    </source>
</evidence>
<dbReference type="HOGENOM" id="CLU_010194_1_0_1"/>
<dbReference type="VEuPathDB" id="FungiDB:PV08_06296"/>
<dbReference type="Proteomes" id="UP000053328">
    <property type="component" value="Unassembled WGS sequence"/>
</dbReference>
<keyword evidence="5" id="KW-1185">Reference proteome</keyword>
<dbReference type="PANTHER" id="PTHR24321">
    <property type="entry name" value="DEHYDROGENASES, SHORT CHAIN"/>
    <property type="match status" value="1"/>
</dbReference>
<protein>
    <submittedName>
        <fullName evidence="4">Uncharacterized protein</fullName>
    </submittedName>
</protein>
<dbReference type="Gene3D" id="3.40.50.720">
    <property type="entry name" value="NAD(P)-binding Rossmann-like Domain"/>
    <property type="match status" value="1"/>
</dbReference>
<dbReference type="InterPro" id="IPR036291">
    <property type="entry name" value="NAD(P)-bd_dom_sf"/>
</dbReference>
<proteinExistence type="inferred from homology"/>
<dbReference type="EMBL" id="KN847495">
    <property type="protein sequence ID" value="KIW16245.1"/>
    <property type="molecule type" value="Genomic_DNA"/>
</dbReference>
<evidence type="ECO:0000256" key="3">
    <source>
        <dbReference type="ARBA" id="ARBA00023002"/>
    </source>
</evidence>
<dbReference type="STRING" id="91928.A0A0D2BC92"/>
<keyword evidence="3" id="KW-0560">Oxidoreductase</keyword>
<reference evidence="4 5" key="1">
    <citation type="submission" date="2015-01" db="EMBL/GenBank/DDBJ databases">
        <title>The Genome Sequence of Exophiala spinifera CBS89968.</title>
        <authorList>
            <consortium name="The Broad Institute Genomics Platform"/>
            <person name="Cuomo C."/>
            <person name="de Hoog S."/>
            <person name="Gorbushina A."/>
            <person name="Stielow B."/>
            <person name="Teixiera M."/>
            <person name="Abouelleil A."/>
            <person name="Chapman S.B."/>
            <person name="Priest M."/>
            <person name="Young S.K."/>
            <person name="Wortman J."/>
            <person name="Nusbaum C."/>
            <person name="Birren B."/>
        </authorList>
    </citation>
    <scope>NUCLEOTIDE SEQUENCE [LARGE SCALE GENOMIC DNA]</scope>
    <source>
        <strain evidence="4 5">CBS 89968</strain>
    </source>
</reference>
<evidence type="ECO:0000313" key="5">
    <source>
        <dbReference type="Proteomes" id="UP000053328"/>
    </source>
</evidence>
<dbReference type="PROSITE" id="PS00061">
    <property type="entry name" value="ADH_SHORT"/>
    <property type="match status" value="1"/>
</dbReference>
<dbReference type="CDD" id="cd05233">
    <property type="entry name" value="SDR_c"/>
    <property type="match status" value="1"/>
</dbReference>
<dbReference type="RefSeq" id="XP_016236461.1">
    <property type="nucleotide sequence ID" value="XM_016380634.1"/>
</dbReference>
<dbReference type="InterPro" id="IPR020904">
    <property type="entry name" value="Sc_DH/Rdtase_CS"/>
</dbReference>
<name>A0A0D2BC92_9EURO</name>
<sequence>MASPKDSPRMNGWVGSLPLQGKVIAITGAASGMGACVAQVLASRGAVVSLADLNEVGLRKTLDSLPGDKSHIYTIVDVRDAAAIDSWIQRTVKELGRLDGAANFAGVLAWKHLNKVQDETEANWDFHMDVNAKGVFLSMGAEVRHMTPGGSIVNASSAAGLMGFATMGPYVASKHAVIGMTKSAAKENPHIRFNCVAPGAIETAMMPADENIRAAEISGQILKRIADPIEVANIVAFLLSDEASFVTGSVYAADGGWTA</sequence>
<dbReference type="SUPFAM" id="SSF51735">
    <property type="entry name" value="NAD(P)-binding Rossmann-fold domains"/>
    <property type="match status" value="1"/>
</dbReference>
<evidence type="ECO:0000313" key="4">
    <source>
        <dbReference type="EMBL" id="KIW16245.1"/>
    </source>
</evidence>
<dbReference type="OrthoDB" id="1669814at2759"/>
<evidence type="ECO:0000256" key="2">
    <source>
        <dbReference type="ARBA" id="ARBA00022857"/>
    </source>
</evidence>
<comment type="similarity">
    <text evidence="1">Belongs to the short-chain dehydrogenases/reductases (SDR) family.</text>
</comment>
<dbReference type="PANTHER" id="PTHR24321:SF8">
    <property type="entry name" value="ESTRADIOL 17-BETA-DEHYDROGENASE 8-RELATED"/>
    <property type="match status" value="1"/>
</dbReference>
<accession>A0A0D2BC92</accession>
<gene>
    <name evidence="4" type="ORF">PV08_06296</name>
</gene>
<dbReference type="GO" id="GO:0016491">
    <property type="term" value="F:oxidoreductase activity"/>
    <property type="evidence" value="ECO:0007669"/>
    <property type="project" value="UniProtKB-KW"/>
</dbReference>
<dbReference type="PRINTS" id="PR00081">
    <property type="entry name" value="GDHRDH"/>
</dbReference>
<dbReference type="InterPro" id="IPR002347">
    <property type="entry name" value="SDR_fam"/>
</dbReference>
<keyword evidence="2" id="KW-0521">NADP</keyword>
<dbReference type="FunFam" id="3.40.50.720:FF:000084">
    <property type="entry name" value="Short-chain dehydrogenase reductase"/>
    <property type="match status" value="1"/>
</dbReference>
<dbReference type="Pfam" id="PF13561">
    <property type="entry name" value="adh_short_C2"/>
    <property type="match status" value="1"/>
</dbReference>
<organism evidence="4 5">
    <name type="scientific">Exophiala spinifera</name>
    <dbReference type="NCBI Taxonomy" id="91928"/>
    <lineage>
        <taxon>Eukaryota</taxon>
        <taxon>Fungi</taxon>
        <taxon>Dikarya</taxon>
        <taxon>Ascomycota</taxon>
        <taxon>Pezizomycotina</taxon>
        <taxon>Eurotiomycetes</taxon>
        <taxon>Chaetothyriomycetidae</taxon>
        <taxon>Chaetothyriales</taxon>
        <taxon>Herpotrichiellaceae</taxon>
        <taxon>Exophiala</taxon>
    </lineage>
</organism>
<dbReference type="AlphaFoldDB" id="A0A0D2BC92"/>